<feature type="domain" description="CAAX prenyl protease 2/Lysostaphin resistance protein A-like" evidence="2">
    <location>
        <begin position="222"/>
        <end position="301"/>
    </location>
</feature>
<organism evidence="3 4">
    <name type="scientific">Persicobacter diffluens</name>
    <dbReference type="NCBI Taxonomy" id="981"/>
    <lineage>
        <taxon>Bacteria</taxon>
        <taxon>Pseudomonadati</taxon>
        <taxon>Bacteroidota</taxon>
        <taxon>Cytophagia</taxon>
        <taxon>Cytophagales</taxon>
        <taxon>Persicobacteraceae</taxon>
        <taxon>Persicobacter</taxon>
    </lineage>
</organism>
<feature type="transmembrane region" description="Helical" evidence="1">
    <location>
        <begin position="170"/>
        <end position="194"/>
    </location>
</feature>
<keyword evidence="4" id="KW-1185">Reference proteome</keyword>
<dbReference type="Pfam" id="PF02517">
    <property type="entry name" value="Rce1-like"/>
    <property type="match status" value="1"/>
</dbReference>
<keyword evidence="1" id="KW-0472">Membrane</keyword>
<dbReference type="InterPro" id="IPR003675">
    <property type="entry name" value="Rce1/LyrA-like_dom"/>
</dbReference>
<evidence type="ECO:0000256" key="1">
    <source>
        <dbReference type="SAM" id="Phobius"/>
    </source>
</evidence>
<reference evidence="3 4" key="1">
    <citation type="submission" date="2021-12" db="EMBL/GenBank/DDBJ databases">
        <title>Genome sequencing of bacteria with rrn-lacking chromosome and rrn-plasmid.</title>
        <authorList>
            <person name="Anda M."/>
            <person name="Iwasaki W."/>
        </authorList>
    </citation>
    <scope>NUCLEOTIDE SEQUENCE [LARGE SCALE GENOMIC DNA]</scope>
    <source>
        <strain evidence="3 4">NBRC 15940</strain>
    </source>
</reference>
<keyword evidence="1" id="KW-0812">Transmembrane</keyword>
<evidence type="ECO:0000313" key="3">
    <source>
        <dbReference type="EMBL" id="GJM60637.1"/>
    </source>
</evidence>
<sequence length="313" mass="36435">MRALFLNYKRFFSSEFHLEPHLKALLGAAVLLTFNYSWSASGFERDFIRKLPWLTEVLAHSLMGGLSFGLVLFLFRRDKQWVSGLSQPAFWWKFAAAFLIYGLYRTFNLSAWFSEVYPAPDQYFIYRCLYRYARFVMMLFLLLLLYYAFDKKHLSNFYGLDFRLKSMKPYWWILAGMAVIIFFASFLESIQAYYPLYKKSGAHAFVAYRGVTEVWAVVLFESAYSLSFVMVELFFRGFLVLAFYRYLGSRVVLAMAMSYMVFHFGKPLPEAISSLFGGYLLGILSMQSKNIWGGVVVHVGIALLMELFAFLQG</sequence>
<dbReference type="Proteomes" id="UP001310022">
    <property type="component" value="Unassembled WGS sequence"/>
</dbReference>
<protein>
    <recommendedName>
        <fullName evidence="2">CAAX prenyl protease 2/Lysostaphin resistance protein A-like domain-containing protein</fullName>
    </recommendedName>
</protein>
<feature type="transmembrane region" description="Helical" evidence="1">
    <location>
        <begin position="291"/>
        <end position="311"/>
    </location>
</feature>
<dbReference type="GO" id="GO:0004175">
    <property type="term" value="F:endopeptidase activity"/>
    <property type="evidence" value="ECO:0007669"/>
    <property type="project" value="UniProtKB-ARBA"/>
</dbReference>
<feature type="transmembrane region" description="Helical" evidence="1">
    <location>
        <begin position="247"/>
        <end position="265"/>
    </location>
</feature>
<keyword evidence="1" id="KW-1133">Transmembrane helix</keyword>
<proteinExistence type="predicted"/>
<evidence type="ECO:0000259" key="2">
    <source>
        <dbReference type="Pfam" id="PF02517"/>
    </source>
</evidence>
<evidence type="ECO:0000313" key="4">
    <source>
        <dbReference type="Proteomes" id="UP001310022"/>
    </source>
</evidence>
<feature type="transmembrane region" description="Helical" evidence="1">
    <location>
        <begin position="124"/>
        <end position="149"/>
    </location>
</feature>
<dbReference type="EMBL" id="BQKE01000001">
    <property type="protein sequence ID" value="GJM60637.1"/>
    <property type="molecule type" value="Genomic_DNA"/>
</dbReference>
<dbReference type="AlphaFoldDB" id="A0AAN4VWC7"/>
<feature type="transmembrane region" description="Helical" evidence="1">
    <location>
        <begin position="58"/>
        <end position="76"/>
    </location>
</feature>
<name>A0AAN4VWC7_9BACT</name>
<comment type="caution">
    <text evidence="3">The sequence shown here is derived from an EMBL/GenBank/DDBJ whole genome shotgun (WGS) entry which is preliminary data.</text>
</comment>
<feature type="transmembrane region" description="Helical" evidence="1">
    <location>
        <begin position="214"/>
        <end position="235"/>
    </location>
</feature>
<dbReference type="GO" id="GO:0080120">
    <property type="term" value="P:CAAX-box protein maturation"/>
    <property type="evidence" value="ECO:0007669"/>
    <property type="project" value="UniProtKB-ARBA"/>
</dbReference>
<feature type="transmembrane region" description="Helical" evidence="1">
    <location>
        <begin position="88"/>
        <end position="104"/>
    </location>
</feature>
<accession>A0AAN4VWC7</accession>
<gene>
    <name evidence="3" type="ORF">PEDI_11890</name>
</gene>